<dbReference type="PIRSF" id="PIRSF000883">
    <property type="entry name" value="Pesterase_MJ0912"/>
    <property type="match status" value="1"/>
</dbReference>
<dbReference type="InterPro" id="IPR000979">
    <property type="entry name" value="Phosphodiesterase_MJ0936/Vps29"/>
</dbReference>
<organism evidence="4 5">
    <name type="scientific">Aureispira anguillae</name>
    <dbReference type="NCBI Taxonomy" id="2864201"/>
    <lineage>
        <taxon>Bacteria</taxon>
        <taxon>Pseudomonadati</taxon>
        <taxon>Bacteroidota</taxon>
        <taxon>Saprospiria</taxon>
        <taxon>Saprospirales</taxon>
        <taxon>Saprospiraceae</taxon>
        <taxon>Aureispira</taxon>
    </lineage>
</organism>
<dbReference type="EMBL" id="AP026867">
    <property type="protein sequence ID" value="BDS14369.1"/>
    <property type="molecule type" value="Genomic_DNA"/>
</dbReference>
<dbReference type="InterPro" id="IPR024654">
    <property type="entry name" value="Calcineurin-like_PHP_lpxH"/>
</dbReference>
<name>A0A915YJJ6_9BACT</name>
<evidence type="ECO:0000256" key="1">
    <source>
        <dbReference type="ARBA" id="ARBA00008950"/>
    </source>
</evidence>
<dbReference type="EC" id="3.1.4.-" evidence="2"/>
<dbReference type="PANTHER" id="PTHR42850:SF2">
    <property type="entry name" value="BLL5683 PROTEIN"/>
    <property type="match status" value="1"/>
</dbReference>
<gene>
    <name evidence="4" type="ORF">AsAng_0051480</name>
</gene>
<dbReference type="RefSeq" id="WP_264789587.1">
    <property type="nucleotide sequence ID" value="NZ_AP026867.1"/>
</dbReference>
<dbReference type="AlphaFoldDB" id="A0A915YJJ6"/>
<accession>A0A915YJJ6</accession>
<protein>
    <recommendedName>
        <fullName evidence="2">Phosphoesterase</fullName>
        <ecNumber evidence="2">3.1.4.-</ecNumber>
    </recommendedName>
</protein>
<feature type="domain" description="Calcineurin-like phosphoesterase" evidence="3">
    <location>
        <begin position="1"/>
        <end position="179"/>
    </location>
</feature>
<reference evidence="4" key="1">
    <citation type="submission" date="2022-09" db="EMBL/GenBank/DDBJ databases">
        <title>Aureispira anguillicida sp. nov., isolated from Leptocephalus of Japanese eel Anguilla japonica.</title>
        <authorList>
            <person name="Yuasa K."/>
            <person name="Mekata T."/>
            <person name="Ikunari K."/>
        </authorList>
    </citation>
    <scope>NUCLEOTIDE SEQUENCE</scope>
    <source>
        <strain evidence="4">EL160426</strain>
    </source>
</reference>
<evidence type="ECO:0000313" key="4">
    <source>
        <dbReference type="EMBL" id="BDS14369.1"/>
    </source>
</evidence>
<dbReference type="PANTHER" id="PTHR42850">
    <property type="entry name" value="METALLOPHOSPHOESTERASE"/>
    <property type="match status" value="1"/>
</dbReference>
<dbReference type="Pfam" id="PF12850">
    <property type="entry name" value="Metallophos_2"/>
    <property type="match status" value="1"/>
</dbReference>
<evidence type="ECO:0000259" key="3">
    <source>
        <dbReference type="Pfam" id="PF12850"/>
    </source>
</evidence>
<evidence type="ECO:0000256" key="2">
    <source>
        <dbReference type="RuleBase" id="RU362039"/>
    </source>
</evidence>
<dbReference type="Proteomes" id="UP001060919">
    <property type="component" value="Chromosome"/>
</dbReference>
<dbReference type="KEGG" id="aup:AsAng_0051480"/>
<keyword evidence="2" id="KW-0479">Metal-binding</keyword>
<keyword evidence="5" id="KW-1185">Reference proteome</keyword>
<dbReference type="SUPFAM" id="SSF56300">
    <property type="entry name" value="Metallo-dependent phosphatases"/>
    <property type="match status" value="1"/>
</dbReference>
<dbReference type="GO" id="GO:0016791">
    <property type="term" value="F:phosphatase activity"/>
    <property type="evidence" value="ECO:0007669"/>
    <property type="project" value="TreeGrafter"/>
</dbReference>
<comment type="cofactor">
    <cofactor evidence="2">
        <name>a divalent metal cation</name>
        <dbReference type="ChEBI" id="CHEBI:60240"/>
    </cofactor>
</comment>
<dbReference type="InterPro" id="IPR011152">
    <property type="entry name" value="Pesterase_MJ0912"/>
</dbReference>
<evidence type="ECO:0000313" key="5">
    <source>
        <dbReference type="Proteomes" id="UP001060919"/>
    </source>
</evidence>
<dbReference type="InterPro" id="IPR029052">
    <property type="entry name" value="Metallo-depent_PP-like"/>
</dbReference>
<dbReference type="GO" id="GO:0046872">
    <property type="term" value="F:metal ion binding"/>
    <property type="evidence" value="ECO:0007669"/>
    <property type="project" value="UniProtKB-KW"/>
</dbReference>
<dbReference type="InterPro" id="IPR050126">
    <property type="entry name" value="Ap4A_hydrolase"/>
</dbReference>
<comment type="similarity">
    <text evidence="1 2">Belongs to the metallophosphoesterase superfamily. YfcE family.</text>
</comment>
<dbReference type="NCBIfam" id="TIGR00040">
    <property type="entry name" value="yfcE"/>
    <property type="match status" value="1"/>
</dbReference>
<sequence length="234" mass="27052">MKIAIISDVHGNIDALNRVIKEIKREKIEVVFSLGDQLGYYYDAEKVYDQLEKLDTVMIAGNHERIFLDYLIKNNPEIDEKYGLCFQKYKNSFSQDLIQKIKNLPSFKFVKINSINFGLFHGASFDPDYYVYPTADKTVLEKFSDSPADVIFIGHSHYPFVFQCGQKLVVNVGSVGQSRVVGGIANWGIYDMSNHVYIPKSTLYDVQKVIDKLEKEDQSKYLKKILERNNFNYE</sequence>
<dbReference type="Gene3D" id="3.60.21.10">
    <property type="match status" value="1"/>
</dbReference>
<dbReference type="GO" id="GO:0005737">
    <property type="term" value="C:cytoplasm"/>
    <property type="evidence" value="ECO:0007669"/>
    <property type="project" value="TreeGrafter"/>
</dbReference>
<proteinExistence type="inferred from homology"/>